<evidence type="ECO:0000313" key="1">
    <source>
        <dbReference type="EMBL" id="CAJ2647875.1"/>
    </source>
</evidence>
<organism evidence="1 2">
    <name type="scientific">Trifolium pratense</name>
    <name type="common">Red clover</name>
    <dbReference type="NCBI Taxonomy" id="57577"/>
    <lineage>
        <taxon>Eukaryota</taxon>
        <taxon>Viridiplantae</taxon>
        <taxon>Streptophyta</taxon>
        <taxon>Embryophyta</taxon>
        <taxon>Tracheophyta</taxon>
        <taxon>Spermatophyta</taxon>
        <taxon>Magnoliopsida</taxon>
        <taxon>eudicotyledons</taxon>
        <taxon>Gunneridae</taxon>
        <taxon>Pentapetalae</taxon>
        <taxon>rosids</taxon>
        <taxon>fabids</taxon>
        <taxon>Fabales</taxon>
        <taxon>Fabaceae</taxon>
        <taxon>Papilionoideae</taxon>
        <taxon>50 kb inversion clade</taxon>
        <taxon>NPAAA clade</taxon>
        <taxon>Hologalegina</taxon>
        <taxon>IRL clade</taxon>
        <taxon>Trifolieae</taxon>
        <taxon>Trifolium</taxon>
    </lineage>
</organism>
<dbReference type="EMBL" id="CASHSV030000109">
    <property type="protein sequence ID" value="CAJ2647875.1"/>
    <property type="molecule type" value="Genomic_DNA"/>
</dbReference>
<evidence type="ECO:0000313" key="2">
    <source>
        <dbReference type="Proteomes" id="UP001177021"/>
    </source>
</evidence>
<sequence length="681" mass="76357">MKNFLVSLYFLFPTIFTIILVLLTPIPSAQLTPSETRILLQLQTLLEYPQVLQKWNNLTNFCNMPPSSSSFNIICSKNHITELTIIGNKRRPVSWNTSNTLSQRFSVDSFFTILTKLSNVKVLSLVSLGLWGTLPSKITRFKSLEVFNISSNFLYGKIPSSVSSMTSLKSLVLADNFFNGSVPNLERLVFLEEINFVNNRLGPEFPSFLFSLPLLNHLNLASNQFNGSISLNISCDSALIFVDISNNFLEGIFSSCIDSNPLNRTIVYSGNCLLSRNLSDQHPSSYCNKSPAFSTKPKRFERRNESKLHLGSVLGIVGGFVGIVGLMILIFLFILKKSKTEKAVKSVDNRVSVTSFSRPNIYTRSNVPKLMRLASIGLRPYNIFTIEEIEDATNNFDPSNLIGEGSQGQLYKGRLKDGSMVMVNIVKLKQKSLSKIRDENLKVLPNLRHRHLVSVLGHCAITYQDHPNITSTIFIVFEHISTMSSLRIHLTDMLKWKQRMTIMIGIGRGIQYLHRGVNHGIFGNNLKIENILLDNNLNPKVSGYSIPFPSKNGSEKKLKEQNAHNHIGSINNAEKEDIYQFGVILLEVITGKLITSSIEVEILKYELERGLSEVASPITLSSAIDPSLHGTYTHESLKTTIQIAINCLNKVPGDRPSMEDILWNLQYSMQVQEARSSKTSS</sequence>
<keyword evidence="2" id="KW-1185">Reference proteome</keyword>
<dbReference type="Proteomes" id="UP001177021">
    <property type="component" value="Unassembled WGS sequence"/>
</dbReference>
<reference evidence="1" key="1">
    <citation type="submission" date="2023-10" db="EMBL/GenBank/DDBJ databases">
        <authorList>
            <person name="Rodriguez Cubillos JULIANA M."/>
            <person name="De Vega J."/>
        </authorList>
    </citation>
    <scope>NUCLEOTIDE SEQUENCE</scope>
</reference>
<accession>A0ACB0JWA5</accession>
<gene>
    <name evidence="1" type="ORF">MILVUS5_LOCUS16313</name>
</gene>
<protein>
    <submittedName>
        <fullName evidence="1">Uncharacterized protein</fullName>
    </submittedName>
</protein>
<name>A0ACB0JWA5_TRIPR</name>
<comment type="caution">
    <text evidence="1">The sequence shown here is derived from an EMBL/GenBank/DDBJ whole genome shotgun (WGS) entry which is preliminary data.</text>
</comment>
<proteinExistence type="predicted"/>